<protein>
    <submittedName>
        <fullName evidence="2">(northern house mosquito) hypothetical protein</fullName>
    </submittedName>
</protein>
<keyword evidence="1" id="KW-0812">Transmembrane</keyword>
<proteinExistence type="predicted"/>
<name>A0A8D8IHA1_CULPI</name>
<dbReference type="EMBL" id="HBUE01353406">
    <property type="protein sequence ID" value="CAG6604522.1"/>
    <property type="molecule type" value="Transcribed_RNA"/>
</dbReference>
<keyword evidence="1" id="KW-0472">Membrane</keyword>
<sequence>MHEVKQKSFRYTLQHFPSFLSFSFCVFWFISAFAYLFVSVILFLFVFFCLVVKFDVCSKDECRFSFALFSALALAVASGSLSRVVTCMCVCEQPNELKKTHF</sequence>
<keyword evidence="1" id="KW-1133">Transmembrane helix</keyword>
<dbReference type="AlphaFoldDB" id="A0A8D8IHA1"/>
<reference evidence="2" key="1">
    <citation type="submission" date="2021-05" db="EMBL/GenBank/DDBJ databases">
        <authorList>
            <person name="Alioto T."/>
            <person name="Alioto T."/>
            <person name="Gomez Garrido J."/>
        </authorList>
    </citation>
    <scope>NUCLEOTIDE SEQUENCE</scope>
</reference>
<feature type="transmembrane region" description="Helical" evidence="1">
    <location>
        <begin position="64"/>
        <end position="85"/>
    </location>
</feature>
<organism evidence="2">
    <name type="scientific">Culex pipiens</name>
    <name type="common">House mosquito</name>
    <dbReference type="NCBI Taxonomy" id="7175"/>
    <lineage>
        <taxon>Eukaryota</taxon>
        <taxon>Metazoa</taxon>
        <taxon>Ecdysozoa</taxon>
        <taxon>Arthropoda</taxon>
        <taxon>Hexapoda</taxon>
        <taxon>Insecta</taxon>
        <taxon>Pterygota</taxon>
        <taxon>Neoptera</taxon>
        <taxon>Endopterygota</taxon>
        <taxon>Diptera</taxon>
        <taxon>Nematocera</taxon>
        <taxon>Culicoidea</taxon>
        <taxon>Culicidae</taxon>
        <taxon>Culicinae</taxon>
        <taxon>Culicini</taxon>
        <taxon>Culex</taxon>
        <taxon>Culex</taxon>
    </lineage>
</organism>
<evidence type="ECO:0000313" key="2">
    <source>
        <dbReference type="EMBL" id="CAG6552212.1"/>
    </source>
</evidence>
<dbReference type="EMBL" id="HBUE01246281">
    <property type="protein sequence ID" value="CAG6552212.1"/>
    <property type="molecule type" value="Transcribed_RNA"/>
</dbReference>
<evidence type="ECO:0000256" key="1">
    <source>
        <dbReference type="SAM" id="Phobius"/>
    </source>
</evidence>
<feature type="transmembrane region" description="Helical" evidence="1">
    <location>
        <begin position="20"/>
        <end position="52"/>
    </location>
</feature>
<accession>A0A8D8IHA1</accession>